<dbReference type="Pfam" id="PF12998">
    <property type="entry name" value="ING"/>
    <property type="match status" value="1"/>
</dbReference>
<keyword evidence="4" id="KW-1185">Reference proteome</keyword>
<dbReference type="STRING" id="92696.A0A4R0RA30"/>
<dbReference type="Proteomes" id="UP000292702">
    <property type="component" value="Unassembled WGS sequence"/>
</dbReference>
<keyword evidence="3" id="KW-0808">Transferase</keyword>
<dbReference type="OrthoDB" id="5411773at2759"/>
<dbReference type="AlphaFoldDB" id="A0A4R0RA30"/>
<organism evidence="3 4">
    <name type="scientific">Steccherinum ochraceum</name>
    <dbReference type="NCBI Taxonomy" id="92696"/>
    <lineage>
        <taxon>Eukaryota</taxon>
        <taxon>Fungi</taxon>
        <taxon>Dikarya</taxon>
        <taxon>Basidiomycota</taxon>
        <taxon>Agaricomycotina</taxon>
        <taxon>Agaricomycetes</taxon>
        <taxon>Polyporales</taxon>
        <taxon>Steccherinaceae</taxon>
        <taxon>Steccherinum</taxon>
    </lineage>
</organism>
<comment type="caution">
    <text evidence="3">The sequence shown here is derived from an EMBL/GenBank/DDBJ whole genome shotgun (WGS) entry which is preliminary data.</text>
</comment>
<evidence type="ECO:0000313" key="4">
    <source>
        <dbReference type="Proteomes" id="UP000292702"/>
    </source>
</evidence>
<dbReference type="SMART" id="SM01408">
    <property type="entry name" value="ING"/>
    <property type="match status" value="1"/>
</dbReference>
<evidence type="ECO:0000259" key="2">
    <source>
        <dbReference type="SMART" id="SM01408"/>
    </source>
</evidence>
<dbReference type="EMBL" id="RWJN01000295">
    <property type="protein sequence ID" value="TCD63483.1"/>
    <property type="molecule type" value="Genomic_DNA"/>
</dbReference>
<proteinExistence type="predicted"/>
<reference evidence="3 4" key="1">
    <citation type="submission" date="2018-11" db="EMBL/GenBank/DDBJ databases">
        <title>Genome assembly of Steccherinum ochraceum LE-BIN_3174, the white-rot fungus of the Steccherinaceae family (The Residual Polyporoid clade, Polyporales, Basidiomycota).</title>
        <authorList>
            <person name="Fedorova T.V."/>
            <person name="Glazunova O.A."/>
            <person name="Landesman E.O."/>
            <person name="Moiseenko K.V."/>
            <person name="Psurtseva N.V."/>
            <person name="Savinova O.S."/>
            <person name="Shakhova N.V."/>
            <person name="Tyazhelova T.V."/>
            <person name="Vasina D.V."/>
        </authorList>
    </citation>
    <scope>NUCLEOTIDE SEQUENCE [LARGE SCALE GENOMIC DNA]</scope>
    <source>
        <strain evidence="3 4">LE-BIN_3174</strain>
    </source>
</reference>
<protein>
    <submittedName>
        <fullName evidence="3">Histone acetyltransferase complex subunit</fullName>
    </submittedName>
</protein>
<dbReference type="InterPro" id="IPR024610">
    <property type="entry name" value="ING_N_histone-binding"/>
</dbReference>
<dbReference type="CDD" id="cd16858">
    <property type="entry name" value="ING_ING3_Yng2p"/>
    <property type="match status" value="1"/>
</dbReference>
<gene>
    <name evidence="3" type="primary">YNG2</name>
    <name evidence="3" type="ORF">EIP91_005365</name>
</gene>
<evidence type="ECO:0000313" key="3">
    <source>
        <dbReference type="EMBL" id="TCD63483.1"/>
    </source>
</evidence>
<dbReference type="Gene3D" id="6.10.140.1740">
    <property type="match status" value="1"/>
</dbReference>
<dbReference type="GO" id="GO:0016740">
    <property type="term" value="F:transferase activity"/>
    <property type="evidence" value="ECO:0007669"/>
    <property type="project" value="UniProtKB-KW"/>
</dbReference>
<evidence type="ECO:0000256" key="1">
    <source>
        <dbReference type="SAM" id="Coils"/>
    </source>
</evidence>
<accession>A0A4R0RA30</accession>
<feature type="domain" description="Inhibitor of growth protein N-terminal histone-binding" evidence="2">
    <location>
        <begin position="12"/>
        <end position="120"/>
    </location>
</feature>
<sequence length="167" mass="18426">MSTANLEEAASIAIEFISSLDNLPHEVQHLLAEIQHKDAKVHELQQEITRESAKYMRHSLRASGAPAQTLSQKDLSIPQLVRAHHAEIDQLSDEKIALAERIVRLIARAQVRLDADVQKVMVLQGEEPVVPQTASFYNATPARTPMTQRGGAFVSVKFIHSASSCKA</sequence>
<name>A0A4R0RA30_9APHY</name>
<keyword evidence="1" id="KW-0175">Coiled coil</keyword>
<feature type="coiled-coil region" evidence="1">
    <location>
        <begin position="27"/>
        <end position="54"/>
    </location>
</feature>